<dbReference type="Pfam" id="PF13445">
    <property type="entry name" value="zf-RING_UBOX"/>
    <property type="match status" value="1"/>
</dbReference>
<dbReference type="InterPro" id="IPR013083">
    <property type="entry name" value="Znf_RING/FYVE/PHD"/>
</dbReference>
<keyword evidence="8" id="KW-0508">mRNA splicing</keyword>
<dbReference type="GO" id="GO:0000974">
    <property type="term" value="C:Prp19 complex"/>
    <property type="evidence" value="ECO:0007669"/>
    <property type="project" value="EnsemblFungi"/>
</dbReference>
<dbReference type="Gene3D" id="4.10.1000.10">
    <property type="entry name" value="Zinc finger, CCCH-type"/>
    <property type="match status" value="1"/>
</dbReference>
<dbReference type="GO" id="GO:0003677">
    <property type="term" value="F:DNA binding"/>
    <property type="evidence" value="ECO:0007669"/>
    <property type="project" value="UniProtKB-UniRule"/>
</dbReference>
<reference evidence="12 13" key="1">
    <citation type="submission" date="2016-05" db="EMBL/GenBank/DDBJ databases">
        <title>Comparative genomics of biotechnologically important yeasts.</title>
        <authorList>
            <consortium name="DOE Joint Genome Institute"/>
            <person name="Riley R."/>
            <person name="Haridas S."/>
            <person name="Wolfe K.H."/>
            <person name="Lopes M.R."/>
            <person name="Hittinger C.T."/>
            <person name="Goker M."/>
            <person name="Salamov A."/>
            <person name="Wisecaver J."/>
            <person name="Long T.M."/>
            <person name="Aerts A.L."/>
            <person name="Barry K."/>
            <person name="Choi C."/>
            <person name="Clum A."/>
            <person name="Coughlan A.Y."/>
            <person name="Deshpande S."/>
            <person name="Douglass A.P."/>
            <person name="Hanson S.J."/>
            <person name="Klenk H.-P."/>
            <person name="LaButti K."/>
            <person name="Lapidus A."/>
            <person name="Lindquist E."/>
            <person name="Lipzen A."/>
            <person name="Meier-kolthoff J.P."/>
            <person name="Ohm R.A."/>
            <person name="Otillar R.P."/>
            <person name="Pangilinan J."/>
            <person name="Peng Y."/>
            <person name="Rokas A."/>
            <person name="Rosa C.A."/>
            <person name="Scheuner C."/>
            <person name="Sibirny A.A."/>
            <person name="Slot J.C."/>
            <person name="Stielow J.B."/>
            <person name="Sun H."/>
            <person name="Kurtzman C.P."/>
            <person name="Blackwell M."/>
            <person name="Grigoriev I.V."/>
            <person name="Jeffries T.W."/>
        </authorList>
    </citation>
    <scope>NUCLEOTIDE SEQUENCE [LARGE SCALE GENOMIC DNA]</scope>
    <source>
        <strain evidence="12 13">NRRL YB-4993</strain>
    </source>
</reference>
<evidence type="ECO:0000256" key="5">
    <source>
        <dbReference type="ARBA" id="ARBA00022771"/>
    </source>
</evidence>
<dbReference type="GO" id="GO:0034247">
    <property type="term" value="P:snoRNA splicing"/>
    <property type="evidence" value="ECO:0007669"/>
    <property type="project" value="EnsemblFungi"/>
</dbReference>
<dbReference type="Pfam" id="PF00642">
    <property type="entry name" value="zf-CCCH"/>
    <property type="match status" value="1"/>
</dbReference>
<sequence>MFKKRNLKTLGNSRRREESENDDDKSHTSSFISEQPLKKIKTQLTPAREADYSKTAQNVETNNPDQNDHSEPKQEKEFSLQPESKPIIVGPKAAPKNVRVTTLTDFQPDVCKDFQQTGYCGYGDTCKFLHIRDELRQKKAIEKEWEMVAGKEFNPDKPCAENIPFKCPICKDDYTQPVKTPCGHIFCQACFMARFKQGRKRKCYICKKDTDGLVQPVKNILKARVKG</sequence>
<keyword evidence="6 7" id="KW-0862">Zinc</keyword>
<comment type="function">
    <text evidence="1 8">Involved in pre-mRNA splicing.</text>
</comment>
<dbReference type="SUPFAM" id="SSF57850">
    <property type="entry name" value="RING/U-box"/>
    <property type="match status" value="1"/>
</dbReference>
<dbReference type="GeneID" id="30031424"/>
<dbReference type="InterPro" id="IPR000571">
    <property type="entry name" value="Znf_CCCH"/>
</dbReference>
<comment type="subcellular location">
    <subcellularLocation>
        <location evidence="8">Nucleus</location>
    </subcellularLocation>
</comment>
<keyword evidence="13" id="KW-1185">Reference proteome</keyword>
<dbReference type="InterPro" id="IPR001841">
    <property type="entry name" value="Znf_RING"/>
</dbReference>
<dbReference type="SUPFAM" id="SSF90229">
    <property type="entry name" value="CCCH zinc finger"/>
    <property type="match status" value="1"/>
</dbReference>
<evidence type="ECO:0000256" key="3">
    <source>
        <dbReference type="ARBA" id="ARBA00020647"/>
    </source>
</evidence>
<keyword evidence="5 7" id="KW-0863">Zinc-finger</keyword>
<dbReference type="SMART" id="SM00356">
    <property type="entry name" value="ZnF_C3H1"/>
    <property type="match status" value="1"/>
</dbReference>
<dbReference type="PANTHER" id="PTHR12930">
    <property type="entry name" value="ZINC FINGER PROTEIN 183"/>
    <property type="match status" value="1"/>
</dbReference>
<proteinExistence type="inferred from homology"/>
<feature type="domain" description="C3H1-type" evidence="11">
    <location>
        <begin position="105"/>
        <end position="133"/>
    </location>
</feature>
<evidence type="ECO:0000259" key="10">
    <source>
        <dbReference type="PROSITE" id="PS50089"/>
    </source>
</evidence>
<dbReference type="InterPro" id="IPR039971">
    <property type="entry name" value="CWC24-like"/>
</dbReference>
<feature type="domain" description="RING-type" evidence="10">
    <location>
        <begin position="167"/>
        <end position="207"/>
    </location>
</feature>
<keyword evidence="4 7" id="KW-0479">Metal-binding</keyword>
<evidence type="ECO:0000256" key="6">
    <source>
        <dbReference type="ARBA" id="ARBA00022833"/>
    </source>
</evidence>
<comment type="subunit">
    <text evidence="8">Associated with the spliceosome.</text>
</comment>
<dbReference type="AlphaFoldDB" id="A0A1A0HFS1"/>
<evidence type="ECO:0000256" key="7">
    <source>
        <dbReference type="PROSITE-ProRule" id="PRU00723"/>
    </source>
</evidence>
<dbReference type="PANTHER" id="PTHR12930:SF0">
    <property type="entry name" value="RING FINGER PROTEIN 113B"/>
    <property type="match status" value="1"/>
</dbReference>
<dbReference type="InterPro" id="IPR027370">
    <property type="entry name" value="Znf-RING_euk"/>
</dbReference>
<keyword evidence="8" id="KW-0747">Spliceosome</keyword>
<dbReference type="OrthoDB" id="25761at2759"/>
<dbReference type="Gene3D" id="3.30.40.10">
    <property type="entry name" value="Zinc/RING finger domain, C3HC4 (zinc finger)"/>
    <property type="match status" value="1"/>
</dbReference>
<dbReference type="PROSITE" id="PS50089">
    <property type="entry name" value="ZF_RING_2"/>
    <property type="match status" value="1"/>
</dbReference>
<evidence type="ECO:0000256" key="4">
    <source>
        <dbReference type="ARBA" id="ARBA00022723"/>
    </source>
</evidence>
<evidence type="ECO:0000259" key="11">
    <source>
        <dbReference type="PROSITE" id="PS50103"/>
    </source>
</evidence>
<comment type="similarity">
    <text evidence="2 8">Belongs to the CWC24 family.</text>
</comment>
<keyword evidence="8" id="KW-0238">DNA-binding</keyword>
<evidence type="ECO:0000256" key="8">
    <source>
        <dbReference type="RuleBase" id="RU367110"/>
    </source>
</evidence>
<evidence type="ECO:0000256" key="9">
    <source>
        <dbReference type="SAM" id="MobiDB-lite"/>
    </source>
</evidence>
<evidence type="ECO:0000313" key="12">
    <source>
        <dbReference type="EMBL" id="OBA22742.1"/>
    </source>
</evidence>
<dbReference type="SMART" id="SM00184">
    <property type="entry name" value="RING"/>
    <property type="match status" value="1"/>
</dbReference>
<organism evidence="12 13">
    <name type="scientific">Metschnikowia bicuspidata var. bicuspidata NRRL YB-4993</name>
    <dbReference type="NCBI Taxonomy" id="869754"/>
    <lineage>
        <taxon>Eukaryota</taxon>
        <taxon>Fungi</taxon>
        <taxon>Dikarya</taxon>
        <taxon>Ascomycota</taxon>
        <taxon>Saccharomycotina</taxon>
        <taxon>Pichiomycetes</taxon>
        <taxon>Metschnikowiaceae</taxon>
        <taxon>Metschnikowia</taxon>
    </lineage>
</organism>
<evidence type="ECO:0000313" key="13">
    <source>
        <dbReference type="Proteomes" id="UP000092555"/>
    </source>
</evidence>
<keyword evidence="8" id="KW-0507">mRNA processing</keyword>
<keyword evidence="8" id="KW-0539">Nucleus</keyword>
<dbReference type="GO" id="GO:0000349">
    <property type="term" value="P:generation of catalytic spliceosome for first transesterification step"/>
    <property type="evidence" value="ECO:0007669"/>
    <property type="project" value="EnsemblFungi"/>
</dbReference>
<name>A0A1A0HFS1_9ASCO</name>
<gene>
    <name evidence="12" type="ORF">METBIDRAFT_75926</name>
</gene>
<evidence type="ECO:0000256" key="1">
    <source>
        <dbReference type="ARBA" id="ARBA00003777"/>
    </source>
</evidence>
<dbReference type="EMBL" id="LXTC01000001">
    <property type="protein sequence ID" value="OBA22742.1"/>
    <property type="molecule type" value="Genomic_DNA"/>
</dbReference>
<evidence type="ECO:0000256" key="2">
    <source>
        <dbReference type="ARBA" id="ARBA00009161"/>
    </source>
</evidence>
<feature type="region of interest" description="Disordered" evidence="9">
    <location>
        <begin position="1"/>
        <end position="89"/>
    </location>
</feature>
<feature type="compositionally biased region" description="Polar residues" evidence="9">
    <location>
        <begin position="54"/>
        <end position="65"/>
    </location>
</feature>
<dbReference type="GO" id="GO:0008270">
    <property type="term" value="F:zinc ion binding"/>
    <property type="evidence" value="ECO:0007669"/>
    <property type="project" value="UniProtKB-KW"/>
</dbReference>
<dbReference type="Proteomes" id="UP000092555">
    <property type="component" value="Unassembled WGS sequence"/>
</dbReference>
<feature type="compositionally biased region" description="Basic and acidic residues" evidence="9">
    <location>
        <begin position="66"/>
        <end position="78"/>
    </location>
</feature>
<protein>
    <recommendedName>
        <fullName evidence="3 8">Pre-mRNA-splicing factor CWC24</fullName>
    </recommendedName>
</protein>
<dbReference type="InterPro" id="IPR036855">
    <property type="entry name" value="Znf_CCCH_sf"/>
</dbReference>
<dbReference type="STRING" id="869754.A0A1A0HFS1"/>
<feature type="zinc finger region" description="C3H1-type" evidence="7">
    <location>
        <begin position="105"/>
        <end position="133"/>
    </location>
</feature>
<dbReference type="GO" id="GO:0005684">
    <property type="term" value="C:U2-type spliceosomal complex"/>
    <property type="evidence" value="ECO:0007669"/>
    <property type="project" value="EnsemblFungi"/>
</dbReference>
<comment type="caution">
    <text evidence="12">The sequence shown here is derived from an EMBL/GenBank/DDBJ whole genome shotgun (WGS) entry which is preliminary data.</text>
</comment>
<dbReference type="RefSeq" id="XP_018713223.1">
    <property type="nucleotide sequence ID" value="XM_018858448.1"/>
</dbReference>
<accession>A0A1A0HFS1</accession>
<dbReference type="PROSITE" id="PS50103">
    <property type="entry name" value="ZF_C3H1"/>
    <property type="match status" value="1"/>
</dbReference>